<keyword evidence="1" id="KW-0175">Coiled coil</keyword>
<accession>A0ABT6DG70</accession>
<name>A0ABT6DG70_9BACT</name>
<organism evidence="3 4">
    <name type="scientific">Bdellovibrio svalbardensis</name>
    <dbReference type="NCBI Taxonomy" id="2972972"/>
    <lineage>
        <taxon>Bacteria</taxon>
        <taxon>Pseudomonadati</taxon>
        <taxon>Bdellovibrionota</taxon>
        <taxon>Bdellovibrionia</taxon>
        <taxon>Bdellovibrionales</taxon>
        <taxon>Pseudobdellovibrionaceae</taxon>
        <taxon>Bdellovibrio</taxon>
    </lineage>
</organism>
<evidence type="ECO:0000313" key="3">
    <source>
        <dbReference type="EMBL" id="MDG0814939.1"/>
    </source>
</evidence>
<evidence type="ECO:0000256" key="1">
    <source>
        <dbReference type="SAM" id="Coils"/>
    </source>
</evidence>
<evidence type="ECO:0008006" key="5">
    <source>
        <dbReference type="Google" id="ProtNLM"/>
    </source>
</evidence>
<comment type="caution">
    <text evidence="3">The sequence shown here is derived from an EMBL/GenBank/DDBJ whole genome shotgun (WGS) entry which is preliminary data.</text>
</comment>
<protein>
    <recommendedName>
        <fullName evidence="5">Lipoprotein</fullName>
    </recommendedName>
</protein>
<dbReference type="RefSeq" id="WP_277576419.1">
    <property type="nucleotide sequence ID" value="NZ_JANRMI010000001.1"/>
</dbReference>
<dbReference type="Proteomes" id="UP001152321">
    <property type="component" value="Unassembled WGS sequence"/>
</dbReference>
<feature type="coiled-coil region" evidence="1">
    <location>
        <begin position="68"/>
        <end position="102"/>
    </location>
</feature>
<evidence type="ECO:0000256" key="2">
    <source>
        <dbReference type="SAM" id="MobiDB-lite"/>
    </source>
</evidence>
<feature type="region of interest" description="Disordered" evidence="2">
    <location>
        <begin position="147"/>
        <end position="177"/>
    </location>
</feature>
<sequence length="177" mass="20022">MRIITAILILFTLVACNKPDPNPELKDPIYSDLQTQLGATTAAVEAEKKKLEGFENDLKGTIPQTGQIKFAQKRVFESQALINKLEQEKNYLTLKIEQRRKAAVISYRKAFDKKEEWPDPKEFASYQAEQKLRKAKRSWDVKDRMKEAGISFGESGKPAGEGHGEGKGEEKAEKAEH</sequence>
<keyword evidence="4" id="KW-1185">Reference proteome</keyword>
<evidence type="ECO:0000313" key="4">
    <source>
        <dbReference type="Proteomes" id="UP001152321"/>
    </source>
</evidence>
<dbReference type="EMBL" id="JANRMI010000001">
    <property type="protein sequence ID" value="MDG0814939.1"/>
    <property type="molecule type" value="Genomic_DNA"/>
</dbReference>
<proteinExistence type="predicted"/>
<feature type="compositionally biased region" description="Basic and acidic residues" evidence="2">
    <location>
        <begin position="160"/>
        <end position="177"/>
    </location>
</feature>
<dbReference type="PROSITE" id="PS51257">
    <property type="entry name" value="PROKAR_LIPOPROTEIN"/>
    <property type="match status" value="1"/>
</dbReference>
<gene>
    <name evidence="3" type="ORF">NWE73_01100</name>
</gene>
<reference evidence="3" key="1">
    <citation type="submission" date="2022-08" db="EMBL/GenBank/DDBJ databases">
        <title>Novel Bdellovibrio Species Isolated from Svalbard: Designation Bdellovibrio svalbardensis.</title>
        <authorList>
            <person name="Mitchell R.J."/>
            <person name="Choi S.Y."/>
        </authorList>
    </citation>
    <scope>NUCLEOTIDE SEQUENCE</scope>
    <source>
        <strain evidence="3">PAP01</strain>
    </source>
</reference>